<dbReference type="GO" id="GO:0045202">
    <property type="term" value="C:synapse"/>
    <property type="evidence" value="ECO:0007669"/>
    <property type="project" value="UniProtKB-SubCell"/>
</dbReference>
<gene>
    <name evidence="2" type="ORF">CLUMA_CG016751</name>
</gene>
<feature type="domain" description="VWFC" evidence="1">
    <location>
        <begin position="181"/>
        <end position="245"/>
    </location>
</feature>
<accession>A0A1J1IVD1</accession>
<dbReference type="InterPro" id="IPR042979">
    <property type="entry name" value="VWC2/VWC2L"/>
</dbReference>
<dbReference type="Proteomes" id="UP000183832">
    <property type="component" value="Unassembled WGS sequence"/>
</dbReference>
<evidence type="ECO:0000259" key="1">
    <source>
        <dbReference type="PROSITE" id="PS50184"/>
    </source>
</evidence>
<evidence type="ECO:0000313" key="3">
    <source>
        <dbReference type="Proteomes" id="UP000183832"/>
    </source>
</evidence>
<proteinExistence type="predicted"/>
<dbReference type="GO" id="GO:0030514">
    <property type="term" value="P:negative regulation of BMP signaling pathway"/>
    <property type="evidence" value="ECO:0007669"/>
    <property type="project" value="TreeGrafter"/>
</dbReference>
<dbReference type="Pfam" id="PF23334">
    <property type="entry name" value="VWC2L_2nd"/>
    <property type="match status" value="1"/>
</dbReference>
<dbReference type="SUPFAM" id="SSF57603">
    <property type="entry name" value="FnI-like domain"/>
    <property type="match status" value="2"/>
</dbReference>
<dbReference type="InterPro" id="IPR001007">
    <property type="entry name" value="VWF_dom"/>
</dbReference>
<dbReference type="EMBL" id="CVRI01000059">
    <property type="protein sequence ID" value="CRL03666.1"/>
    <property type="molecule type" value="Genomic_DNA"/>
</dbReference>
<dbReference type="GO" id="GO:0032281">
    <property type="term" value="C:AMPA glutamate receptor complex"/>
    <property type="evidence" value="ECO:0007669"/>
    <property type="project" value="TreeGrafter"/>
</dbReference>
<organism evidence="2 3">
    <name type="scientific">Clunio marinus</name>
    <dbReference type="NCBI Taxonomy" id="568069"/>
    <lineage>
        <taxon>Eukaryota</taxon>
        <taxon>Metazoa</taxon>
        <taxon>Ecdysozoa</taxon>
        <taxon>Arthropoda</taxon>
        <taxon>Hexapoda</taxon>
        <taxon>Insecta</taxon>
        <taxon>Pterygota</taxon>
        <taxon>Neoptera</taxon>
        <taxon>Endopterygota</taxon>
        <taxon>Diptera</taxon>
        <taxon>Nematocera</taxon>
        <taxon>Chironomoidea</taxon>
        <taxon>Chironomidae</taxon>
        <taxon>Clunio</taxon>
    </lineage>
</organism>
<dbReference type="Gene3D" id="6.20.200.20">
    <property type="match status" value="1"/>
</dbReference>
<dbReference type="AlphaFoldDB" id="A0A1J1IVD1"/>
<dbReference type="PANTHER" id="PTHR46252">
    <property type="entry name" value="BRORIN FAMILY MEMBER"/>
    <property type="match status" value="1"/>
</dbReference>
<evidence type="ECO:0000313" key="2">
    <source>
        <dbReference type="EMBL" id="CRL03666.1"/>
    </source>
</evidence>
<name>A0A1J1IVD1_9DIPT</name>
<dbReference type="PROSITE" id="PS50184">
    <property type="entry name" value="VWFC_2"/>
    <property type="match status" value="1"/>
</dbReference>
<protein>
    <submittedName>
        <fullName evidence="2">CLUMA_CG016751, isoform A</fullName>
    </submittedName>
</protein>
<dbReference type="GO" id="GO:0005615">
    <property type="term" value="C:extracellular space"/>
    <property type="evidence" value="ECO:0007669"/>
    <property type="project" value="TreeGrafter"/>
</dbReference>
<keyword evidence="3" id="KW-1185">Reference proteome</keyword>
<reference evidence="2 3" key="1">
    <citation type="submission" date="2015-04" db="EMBL/GenBank/DDBJ databases">
        <authorList>
            <person name="Syromyatnikov M.Y."/>
            <person name="Popov V.N."/>
        </authorList>
    </citation>
    <scope>NUCLEOTIDE SEQUENCE [LARGE SCALE GENOMIC DNA]</scope>
</reference>
<dbReference type="SMART" id="SM00214">
    <property type="entry name" value="VWC"/>
    <property type="match status" value="2"/>
</dbReference>
<dbReference type="OrthoDB" id="6041417at2759"/>
<sequence>MQLVNQIISVFQNNQNINYKRFNCVMSEYCVMNQKISVREVSHQNEVILIFDKRYSLGFFTHPDNNPCSDCTCGESDNGPEPKCTYEDCQPIPFGCVSQVPPGQCCAEILYCGCPGIGERFYRIGEEVPDLFHIEDPCFICTCVARDAVDCNFMFCDAPPTGCVTQNNPDQCCPEILHCGCEADGKIYKIGDEIPDNDPCSTCTCEASDNGAEPVCWAVECPAYPENCVTQNVPGQCCPEILHCGCEVDGTIYKYDEIIPHDYAFRLSGFIRINRDILYERMEISGYFGRPTHDDPCICCYCDYGEVSCQKGCPYPPPGCENAQPSPGFCCPDYKALGCETSGSSGS</sequence>
<dbReference type="PANTHER" id="PTHR46252:SF3">
    <property type="entry name" value="KIELIN_CHORDIN-LIKE PROTEIN"/>
    <property type="match status" value="1"/>
</dbReference>